<evidence type="ECO:0000256" key="6">
    <source>
        <dbReference type="SAM" id="Phobius"/>
    </source>
</evidence>
<dbReference type="PANTHER" id="PTHR31218">
    <property type="entry name" value="WAT1-RELATED PROTEIN"/>
    <property type="match status" value="1"/>
</dbReference>
<protein>
    <submittedName>
        <fullName evidence="7">Uncharacterized protein</fullName>
    </submittedName>
</protein>
<dbReference type="STRING" id="22663.A0A2I0JY49"/>
<sequence>MTNDTIVYMQKNLIGGFDQNHSSPSGSRSLEKITSGPNADLPPPFLSLSRREMGYQSLPKAPSPAIAHTYKGVAASGIAIFLQTWCIARTAPVLYAVFNPLGTVLATILAAIFLQEKVYAGSIAGAIAVEVGLFIVLWGKAKDMTSITNEENKLPPNLPEFTRRPN</sequence>
<evidence type="ECO:0000313" key="8">
    <source>
        <dbReference type="Proteomes" id="UP000233551"/>
    </source>
</evidence>
<dbReference type="AlphaFoldDB" id="A0A2I0JY49"/>
<evidence type="ECO:0000313" key="7">
    <source>
        <dbReference type="EMBL" id="PKI61259.1"/>
    </source>
</evidence>
<evidence type="ECO:0000256" key="4">
    <source>
        <dbReference type="ARBA" id="ARBA00023136"/>
    </source>
</evidence>
<feature type="transmembrane region" description="Helical" evidence="6">
    <location>
        <begin position="93"/>
        <end position="113"/>
    </location>
</feature>
<dbReference type="InterPro" id="IPR037185">
    <property type="entry name" value="EmrE-like"/>
</dbReference>
<comment type="caution">
    <text evidence="7">The sequence shown here is derived from an EMBL/GenBank/DDBJ whole genome shotgun (WGS) entry which is preliminary data.</text>
</comment>
<evidence type="ECO:0000256" key="3">
    <source>
        <dbReference type="ARBA" id="ARBA00022989"/>
    </source>
</evidence>
<dbReference type="EMBL" id="PGOL01001059">
    <property type="protein sequence ID" value="PKI61259.1"/>
    <property type="molecule type" value="Genomic_DNA"/>
</dbReference>
<comment type="subcellular location">
    <subcellularLocation>
        <location evidence="1">Membrane</location>
        <topology evidence="1">Multi-pass membrane protein</topology>
    </subcellularLocation>
</comment>
<keyword evidence="2 6" id="KW-0812">Transmembrane</keyword>
<feature type="region of interest" description="Disordered" evidence="5">
    <location>
        <begin position="17"/>
        <end position="40"/>
    </location>
</feature>
<keyword evidence="3 6" id="KW-1133">Transmembrane helix</keyword>
<reference evidence="7 8" key="1">
    <citation type="submission" date="2017-11" db="EMBL/GenBank/DDBJ databases">
        <title>De-novo sequencing of pomegranate (Punica granatum L.) genome.</title>
        <authorList>
            <person name="Akparov Z."/>
            <person name="Amiraslanov A."/>
            <person name="Hajiyeva S."/>
            <person name="Abbasov M."/>
            <person name="Kaur K."/>
            <person name="Hamwieh A."/>
            <person name="Solovyev V."/>
            <person name="Salamov A."/>
            <person name="Braich B."/>
            <person name="Kosarev P."/>
            <person name="Mahmoud A."/>
            <person name="Hajiyev E."/>
            <person name="Babayeva S."/>
            <person name="Izzatullayeva V."/>
            <person name="Mammadov A."/>
            <person name="Mammadov A."/>
            <person name="Sharifova S."/>
            <person name="Ojaghi J."/>
            <person name="Eynullazada K."/>
            <person name="Bayramov B."/>
            <person name="Abdulazimova A."/>
            <person name="Shahmuradov I."/>
        </authorList>
    </citation>
    <scope>NUCLEOTIDE SEQUENCE [LARGE SCALE GENOMIC DNA]</scope>
    <source>
        <strain evidence="8">cv. AG2017</strain>
        <tissue evidence="7">Leaf</tissue>
    </source>
</reference>
<dbReference type="GO" id="GO:0022857">
    <property type="term" value="F:transmembrane transporter activity"/>
    <property type="evidence" value="ECO:0007669"/>
    <property type="project" value="InterPro"/>
</dbReference>
<gene>
    <name evidence="7" type="ORF">CRG98_018358</name>
</gene>
<evidence type="ECO:0000256" key="5">
    <source>
        <dbReference type="SAM" id="MobiDB-lite"/>
    </source>
</evidence>
<accession>A0A2I0JY49</accession>
<dbReference type="Proteomes" id="UP000233551">
    <property type="component" value="Unassembled WGS sequence"/>
</dbReference>
<feature type="compositionally biased region" description="Polar residues" evidence="5">
    <location>
        <begin position="19"/>
        <end position="28"/>
    </location>
</feature>
<evidence type="ECO:0000256" key="2">
    <source>
        <dbReference type="ARBA" id="ARBA00022692"/>
    </source>
</evidence>
<feature type="transmembrane region" description="Helical" evidence="6">
    <location>
        <begin position="119"/>
        <end position="138"/>
    </location>
</feature>
<name>A0A2I0JY49_PUNGR</name>
<keyword evidence="4 6" id="KW-0472">Membrane</keyword>
<organism evidence="7 8">
    <name type="scientific">Punica granatum</name>
    <name type="common">Pomegranate</name>
    <dbReference type="NCBI Taxonomy" id="22663"/>
    <lineage>
        <taxon>Eukaryota</taxon>
        <taxon>Viridiplantae</taxon>
        <taxon>Streptophyta</taxon>
        <taxon>Embryophyta</taxon>
        <taxon>Tracheophyta</taxon>
        <taxon>Spermatophyta</taxon>
        <taxon>Magnoliopsida</taxon>
        <taxon>eudicotyledons</taxon>
        <taxon>Gunneridae</taxon>
        <taxon>Pentapetalae</taxon>
        <taxon>rosids</taxon>
        <taxon>malvids</taxon>
        <taxon>Myrtales</taxon>
        <taxon>Lythraceae</taxon>
        <taxon>Punica</taxon>
    </lineage>
</organism>
<dbReference type="GO" id="GO:0016020">
    <property type="term" value="C:membrane"/>
    <property type="evidence" value="ECO:0007669"/>
    <property type="project" value="InterPro"/>
</dbReference>
<dbReference type="InterPro" id="IPR030184">
    <property type="entry name" value="WAT1-related"/>
</dbReference>
<evidence type="ECO:0000256" key="1">
    <source>
        <dbReference type="ARBA" id="ARBA00004141"/>
    </source>
</evidence>
<keyword evidence="8" id="KW-1185">Reference proteome</keyword>
<proteinExistence type="predicted"/>
<dbReference type="SUPFAM" id="SSF103481">
    <property type="entry name" value="Multidrug resistance efflux transporter EmrE"/>
    <property type="match status" value="1"/>
</dbReference>